<dbReference type="AlphaFoldDB" id="A0A371E7I7"/>
<dbReference type="SMART" id="SM00119">
    <property type="entry name" value="HECTc"/>
    <property type="match status" value="1"/>
</dbReference>
<dbReference type="InterPro" id="IPR029071">
    <property type="entry name" value="Ubiquitin-like_domsf"/>
</dbReference>
<evidence type="ECO:0000259" key="7">
    <source>
        <dbReference type="PROSITE" id="PS50053"/>
    </source>
</evidence>
<dbReference type="InterPro" id="IPR050409">
    <property type="entry name" value="E3_ubiq-protein_ligase"/>
</dbReference>
<evidence type="ECO:0000256" key="2">
    <source>
        <dbReference type="ARBA" id="ARBA00004906"/>
    </source>
</evidence>
<name>A0A371E7I7_MUCPR</name>
<dbReference type="OrthoDB" id="8068875at2759"/>
<sequence length="832" mass="95368">MSVTDSDSARMKKKHTVEGFAAVWQWQFQFFVRSVPTGRSMVMTGFAEETVESVLRRMEWETKIRMSELRVIYNGRQLQLEQSLEECGIEKDSMVHLVGHLRSGGYPEAWRAIDYMVSVLAQVCRGEQETLASEGLRTVKLLVTCHFSLPGFAEVFASSKAPSMLAWLYAWPRGGSREHAEDCISHLLSCCRATKNSQSGSVGAVLELCKQLRELKCESNDVLYVSCRDVLSFLLETVGVSYGSGKVKHRVSLRDVFSFVPELVDRLLMSLNCGMKVVVASTKPLFGEVKDFATFVRPLRSRMSMGQCLGFFSSDEKCNVKGDEEDQLLAEEVDYLRVAFVRLLSKMDECLQRMGERLAGKEKRVTGFVVSHSWSEYLNILKELYGISKVFDGAEEMFWRVLMHHRSMLSVLITAFVKRGRGNDHRWILENKSVTNFECRRHLAMELFPSGKEFYDLFHEMLIDRSQLLAQSFEYIGRAKPESLRSGLFIEFKNEEATGPGVLREWFVLVCRAIFNPQNTLFLACPNDCRRFYPNPASRVHPLHLEYFRFSGRIIALALIKKVQVGIVFDRVFFMQLAGNYVTLEDIRDADPYLYRSCKQILEMDADFIDSDALGLTFVREVEVLGCREMVELCPGGRSLVMNSKNREKYVDLLIQNCFVSHFAKGFADILSNSKLQQFFQCLELEDLDWMLYGSEKPISIEDWKAHTKYKGYKESDCQISWFWECSKKGPYCFLESIGVFATYKIVGRMSAKQMKVLLFFWTSVKYLPVEGFRGLASNLYIHMALEPKNSLPTSHTCFYQLCFPPYSSKAVMQDRLGVITQEHIGCSFGYS</sequence>
<comment type="pathway">
    <text evidence="2">Protein modification; protein ubiquitination.</text>
</comment>
<dbReference type="InterPro" id="IPR035983">
    <property type="entry name" value="Hect_E3_ubiquitin_ligase"/>
</dbReference>
<evidence type="ECO:0000256" key="4">
    <source>
        <dbReference type="ARBA" id="ARBA00022679"/>
    </source>
</evidence>
<dbReference type="InterPro" id="IPR000569">
    <property type="entry name" value="HECT_dom"/>
</dbReference>
<dbReference type="Proteomes" id="UP000257109">
    <property type="component" value="Unassembled WGS sequence"/>
</dbReference>
<organism evidence="9 10">
    <name type="scientific">Mucuna pruriens</name>
    <name type="common">Velvet bean</name>
    <name type="synonym">Dolichos pruriens</name>
    <dbReference type="NCBI Taxonomy" id="157652"/>
    <lineage>
        <taxon>Eukaryota</taxon>
        <taxon>Viridiplantae</taxon>
        <taxon>Streptophyta</taxon>
        <taxon>Embryophyta</taxon>
        <taxon>Tracheophyta</taxon>
        <taxon>Spermatophyta</taxon>
        <taxon>Magnoliopsida</taxon>
        <taxon>eudicotyledons</taxon>
        <taxon>Gunneridae</taxon>
        <taxon>Pentapetalae</taxon>
        <taxon>rosids</taxon>
        <taxon>fabids</taxon>
        <taxon>Fabales</taxon>
        <taxon>Fabaceae</taxon>
        <taxon>Papilionoideae</taxon>
        <taxon>50 kb inversion clade</taxon>
        <taxon>NPAAA clade</taxon>
        <taxon>indigoferoid/millettioid clade</taxon>
        <taxon>Phaseoleae</taxon>
        <taxon>Mucuna</taxon>
    </lineage>
</organism>
<feature type="domain" description="HECT" evidence="8">
    <location>
        <begin position="480"/>
        <end position="832"/>
    </location>
</feature>
<evidence type="ECO:0000259" key="8">
    <source>
        <dbReference type="PROSITE" id="PS50237"/>
    </source>
</evidence>
<dbReference type="PROSITE" id="PS50053">
    <property type="entry name" value="UBIQUITIN_2"/>
    <property type="match status" value="1"/>
</dbReference>
<dbReference type="STRING" id="157652.A0A371E7I7"/>
<dbReference type="PANTHER" id="PTHR11254">
    <property type="entry name" value="HECT DOMAIN UBIQUITIN-PROTEIN LIGASE"/>
    <property type="match status" value="1"/>
</dbReference>
<keyword evidence="10" id="KW-1185">Reference proteome</keyword>
<dbReference type="Gene3D" id="3.10.20.90">
    <property type="entry name" value="Phosphatidylinositol 3-kinase Catalytic Subunit, Chain A, domain 1"/>
    <property type="match status" value="1"/>
</dbReference>
<evidence type="ECO:0000256" key="3">
    <source>
        <dbReference type="ARBA" id="ARBA00012485"/>
    </source>
</evidence>
<dbReference type="GO" id="GO:0000209">
    <property type="term" value="P:protein polyubiquitination"/>
    <property type="evidence" value="ECO:0007669"/>
    <property type="project" value="TreeGrafter"/>
</dbReference>
<dbReference type="GO" id="GO:0005737">
    <property type="term" value="C:cytoplasm"/>
    <property type="evidence" value="ECO:0007669"/>
    <property type="project" value="TreeGrafter"/>
</dbReference>
<evidence type="ECO:0000256" key="6">
    <source>
        <dbReference type="PROSITE-ProRule" id="PRU00104"/>
    </source>
</evidence>
<dbReference type="Gene3D" id="3.90.1750.10">
    <property type="entry name" value="Hect, E3 ligase catalytic domains"/>
    <property type="match status" value="1"/>
</dbReference>
<comment type="caution">
    <text evidence="9">The sequence shown here is derived from an EMBL/GenBank/DDBJ whole genome shotgun (WGS) entry which is preliminary data.</text>
</comment>
<dbReference type="GO" id="GO:0061630">
    <property type="term" value="F:ubiquitin protein ligase activity"/>
    <property type="evidence" value="ECO:0007669"/>
    <property type="project" value="UniProtKB-EC"/>
</dbReference>
<evidence type="ECO:0000256" key="5">
    <source>
        <dbReference type="ARBA" id="ARBA00022786"/>
    </source>
</evidence>
<feature type="domain" description="Ubiquitin-like" evidence="7">
    <location>
        <begin position="28"/>
        <end position="104"/>
    </location>
</feature>
<dbReference type="PANTHER" id="PTHR11254:SF424">
    <property type="entry name" value="E3 UBIQUITIN-PROTEIN LIGASE UPL5"/>
    <property type="match status" value="1"/>
</dbReference>
<dbReference type="Pfam" id="PF00240">
    <property type="entry name" value="ubiquitin"/>
    <property type="match status" value="1"/>
</dbReference>
<dbReference type="Pfam" id="PF00632">
    <property type="entry name" value="HECT"/>
    <property type="match status" value="2"/>
</dbReference>
<dbReference type="EMBL" id="QJKJ01015773">
    <property type="protein sequence ID" value="RDX61973.1"/>
    <property type="molecule type" value="Genomic_DNA"/>
</dbReference>
<dbReference type="EC" id="2.3.2.26" evidence="3"/>
<dbReference type="SMART" id="SM00213">
    <property type="entry name" value="UBQ"/>
    <property type="match status" value="1"/>
</dbReference>
<dbReference type="Gene3D" id="3.30.2410.10">
    <property type="entry name" value="Hect, E3 ligase catalytic domain"/>
    <property type="match status" value="1"/>
</dbReference>
<feature type="active site" description="Glycyl thioester intermediate" evidence="6">
    <location>
        <position position="798"/>
    </location>
</feature>
<keyword evidence="4" id="KW-0808">Transferase</keyword>
<accession>A0A371E7I7</accession>
<feature type="non-terminal residue" evidence="9">
    <location>
        <position position="1"/>
    </location>
</feature>
<proteinExistence type="predicted"/>
<dbReference type="PROSITE" id="PS50237">
    <property type="entry name" value="HECT"/>
    <property type="match status" value="1"/>
</dbReference>
<dbReference type="CDD" id="cd00078">
    <property type="entry name" value="HECTc"/>
    <property type="match status" value="1"/>
</dbReference>
<reference evidence="9" key="1">
    <citation type="submission" date="2018-05" db="EMBL/GenBank/DDBJ databases">
        <title>Draft genome of Mucuna pruriens seed.</title>
        <authorList>
            <person name="Nnadi N.E."/>
            <person name="Vos R."/>
            <person name="Hasami M.H."/>
            <person name="Devisetty U.K."/>
            <person name="Aguiy J.C."/>
        </authorList>
    </citation>
    <scope>NUCLEOTIDE SEQUENCE [LARGE SCALE GENOMIC DNA]</scope>
    <source>
        <strain evidence="9">JCA_2017</strain>
    </source>
</reference>
<comment type="catalytic activity">
    <reaction evidence="1">
        <text>S-ubiquitinyl-[E2 ubiquitin-conjugating enzyme]-L-cysteine + [acceptor protein]-L-lysine = [E2 ubiquitin-conjugating enzyme]-L-cysteine + N(6)-ubiquitinyl-[acceptor protein]-L-lysine.</text>
        <dbReference type="EC" id="2.3.2.26"/>
    </reaction>
</comment>
<dbReference type="SUPFAM" id="SSF56204">
    <property type="entry name" value="Hect, E3 ligase catalytic domain"/>
    <property type="match status" value="1"/>
</dbReference>
<protein>
    <recommendedName>
        <fullName evidence="3">HECT-type E3 ubiquitin transferase</fullName>
        <ecNumber evidence="3">2.3.2.26</ecNumber>
    </recommendedName>
</protein>
<dbReference type="GO" id="GO:0006511">
    <property type="term" value="P:ubiquitin-dependent protein catabolic process"/>
    <property type="evidence" value="ECO:0007669"/>
    <property type="project" value="TreeGrafter"/>
</dbReference>
<evidence type="ECO:0000313" key="9">
    <source>
        <dbReference type="EMBL" id="RDX61973.1"/>
    </source>
</evidence>
<evidence type="ECO:0000256" key="1">
    <source>
        <dbReference type="ARBA" id="ARBA00000885"/>
    </source>
</evidence>
<dbReference type="Gene3D" id="3.30.2160.10">
    <property type="entry name" value="Hect, E3 ligase catalytic domain"/>
    <property type="match status" value="1"/>
</dbReference>
<keyword evidence="5 6" id="KW-0833">Ubl conjugation pathway</keyword>
<gene>
    <name evidence="9" type="primary">UPL5</name>
    <name evidence="9" type="ORF">CR513_59749</name>
</gene>
<evidence type="ECO:0000313" key="10">
    <source>
        <dbReference type="Proteomes" id="UP000257109"/>
    </source>
</evidence>
<dbReference type="SUPFAM" id="SSF54236">
    <property type="entry name" value="Ubiquitin-like"/>
    <property type="match status" value="1"/>
</dbReference>
<dbReference type="InterPro" id="IPR000626">
    <property type="entry name" value="Ubiquitin-like_dom"/>
</dbReference>